<comment type="caution">
    <text evidence="1">The sequence shown here is derived from an EMBL/GenBank/DDBJ whole genome shotgun (WGS) entry which is preliminary data.</text>
</comment>
<name>A0AAV7IAV6_COTGL</name>
<protein>
    <submittedName>
        <fullName evidence="1">Uncharacterized protein</fullName>
    </submittedName>
</protein>
<evidence type="ECO:0000313" key="2">
    <source>
        <dbReference type="Proteomes" id="UP000826195"/>
    </source>
</evidence>
<sequence>MSLPIARFLNESPDRCLSHILTSIARMIVYHQAGPAGSRVLQRRPENITAVLRKVILTKTLVLASFLSPSTGGSRPHFEVQGAQASVRASKLETTRIEEKSPSSRERLPFRAAFQKRGRENSRENISNWGKSSYLLPSRLISCLTFSLTLDATLSN</sequence>
<dbReference type="AlphaFoldDB" id="A0AAV7IAV6"/>
<proteinExistence type="predicted"/>
<dbReference type="EMBL" id="JAHXZJ010002237">
    <property type="protein sequence ID" value="KAH0547367.1"/>
    <property type="molecule type" value="Genomic_DNA"/>
</dbReference>
<reference evidence="1 2" key="1">
    <citation type="journal article" date="2021" name="J. Hered.">
        <title>A chromosome-level genome assembly of the parasitoid wasp, Cotesia glomerata (Hymenoptera: Braconidae).</title>
        <authorList>
            <person name="Pinto B.J."/>
            <person name="Weis J.J."/>
            <person name="Gamble T."/>
            <person name="Ode P.J."/>
            <person name="Paul R."/>
            <person name="Zaspel J.M."/>
        </authorList>
    </citation>
    <scope>NUCLEOTIDE SEQUENCE [LARGE SCALE GENOMIC DNA]</scope>
    <source>
        <strain evidence="1">CgM1</strain>
    </source>
</reference>
<organism evidence="1 2">
    <name type="scientific">Cotesia glomerata</name>
    <name type="common">Lepidopteran parasitic wasp</name>
    <name type="synonym">Apanteles glomeratus</name>
    <dbReference type="NCBI Taxonomy" id="32391"/>
    <lineage>
        <taxon>Eukaryota</taxon>
        <taxon>Metazoa</taxon>
        <taxon>Ecdysozoa</taxon>
        <taxon>Arthropoda</taxon>
        <taxon>Hexapoda</taxon>
        <taxon>Insecta</taxon>
        <taxon>Pterygota</taxon>
        <taxon>Neoptera</taxon>
        <taxon>Endopterygota</taxon>
        <taxon>Hymenoptera</taxon>
        <taxon>Apocrita</taxon>
        <taxon>Ichneumonoidea</taxon>
        <taxon>Braconidae</taxon>
        <taxon>Microgastrinae</taxon>
        <taxon>Cotesia</taxon>
    </lineage>
</organism>
<accession>A0AAV7IAV6</accession>
<evidence type="ECO:0000313" key="1">
    <source>
        <dbReference type="EMBL" id="KAH0547367.1"/>
    </source>
</evidence>
<keyword evidence="2" id="KW-1185">Reference proteome</keyword>
<dbReference type="Proteomes" id="UP000826195">
    <property type="component" value="Unassembled WGS sequence"/>
</dbReference>
<gene>
    <name evidence="1" type="ORF">KQX54_018947</name>
</gene>